<dbReference type="PROSITE" id="PS01089">
    <property type="entry name" value="CAP_2"/>
    <property type="match status" value="1"/>
</dbReference>
<dbReference type="OrthoDB" id="1601at2759"/>
<keyword evidence="5" id="KW-1185">Reference proteome</keyword>
<dbReference type="InterPro" id="IPR028417">
    <property type="entry name" value="CAP_CS_C"/>
</dbReference>
<name>A0A0D8XL76_DICVI</name>
<dbReference type="InterPro" id="IPR053950">
    <property type="entry name" value="CAP_N"/>
</dbReference>
<dbReference type="InterPro" id="IPR036222">
    <property type="entry name" value="CAP_N_sf"/>
</dbReference>
<dbReference type="GO" id="GO:0005737">
    <property type="term" value="C:cytoplasm"/>
    <property type="evidence" value="ECO:0007669"/>
    <property type="project" value="TreeGrafter"/>
</dbReference>
<dbReference type="EMBL" id="KN716592">
    <property type="protein sequence ID" value="KJH43111.1"/>
    <property type="molecule type" value="Genomic_DNA"/>
</dbReference>
<dbReference type="InterPro" id="IPR013912">
    <property type="entry name" value="Adenylate_cyclase-assoc_CAP_C"/>
</dbReference>
<dbReference type="GO" id="GO:0019933">
    <property type="term" value="P:cAMP-mediated signaling"/>
    <property type="evidence" value="ECO:0007669"/>
    <property type="project" value="TreeGrafter"/>
</dbReference>
<gene>
    <name evidence="4" type="ORF">DICVIV_10895</name>
</gene>
<dbReference type="InterPro" id="IPR036223">
    <property type="entry name" value="CAP_C_sf"/>
</dbReference>
<dbReference type="SUPFAM" id="SSF69340">
    <property type="entry name" value="C-terminal domain of adenylylcyclase associated protein"/>
    <property type="match status" value="1"/>
</dbReference>
<dbReference type="InterPro" id="IPR017901">
    <property type="entry name" value="C-CAP_CF_C-like"/>
</dbReference>
<dbReference type="STRING" id="29172.A0A0D8XL76"/>
<evidence type="ECO:0000313" key="5">
    <source>
        <dbReference type="Proteomes" id="UP000053766"/>
    </source>
</evidence>
<evidence type="ECO:0000256" key="2">
    <source>
        <dbReference type="SAM" id="MobiDB-lite"/>
    </source>
</evidence>
<dbReference type="GO" id="GO:0008179">
    <property type="term" value="F:adenylate cyclase binding"/>
    <property type="evidence" value="ECO:0007669"/>
    <property type="project" value="TreeGrafter"/>
</dbReference>
<dbReference type="PANTHER" id="PTHR10652:SF0">
    <property type="entry name" value="ADENYLYL CYCLASE-ASSOCIATED PROTEIN"/>
    <property type="match status" value="1"/>
</dbReference>
<accession>A0A0D8XL76</accession>
<comment type="similarity">
    <text evidence="1">Belongs to the CAP family.</text>
</comment>
<dbReference type="GO" id="GO:0000902">
    <property type="term" value="P:cell morphogenesis"/>
    <property type="evidence" value="ECO:0007669"/>
    <property type="project" value="TreeGrafter"/>
</dbReference>
<reference evidence="5" key="2">
    <citation type="journal article" date="2016" name="Sci. Rep.">
        <title>Dictyocaulus viviparus genome, variome and transcriptome elucidate lungworm biology and support future intervention.</title>
        <authorList>
            <person name="McNulty S.N."/>
            <person name="Strube C."/>
            <person name="Rosa B.A."/>
            <person name="Martin J.C."/>
            <person name="Tyagi R."/>
            <person name="Choi Y.J."/>
            <person name="Wang Q."/>
            <person name="Hallsworth Pepin K."/>
            <person name="Zhang X."/>
            <person name="Ozersky P."/>
            <person name="Wilson R.K."/>
            <person name="Sternberg P.W."/>
            <person name="Gasser R.B."/>
            <person name="Mitreva M."/>
        </authorList>
    </citation>
    <scope>NUCLEOTIDE SEQUENCE [LARGE SCALE GENOMIC DNA]</scope>
    <source>
        <strain evidence="5">HannoverDv2000</strain>
    </source>
</reference>
<evidence type="ECO:0000313" key="4">
    <source>
        <dbReference type="EMBL" id="KJH43111.1"/>
    </source>
</evidence>
<dbReference type="Proteomes" id="UP000053766">
    <property type="component" value="Unassembled WGS sequence"/>
</dbReference>
<dbReference type="SUPFAM" id="SSF101278">
    <property type="entry name" value="N-terminal domain of adenylylcyclase associated protein, CAP"/>
    <property type="match status" value="1"/>
</dbReference>
<dbReference type="Gene3D" id="2.160.20.70">
    <property type="match status" value="1"/>
</dbReference>
<evidence type="ECO:0000259" key="3">
    <source>
        <dbReference type="PROSITE" id="PS51329"/>
    </source>
</evidence>
<dbReference type="GO" id="GO:0003779">
    <property type="term" value="F:actin binding"/>
    <property type="evidence" value="ECO:0007669"/>
    <property type="project" value="InterPro"/>
</dbReference>
<dbReference type="PANTHER" id="PTHR10652">
    <property type="entry name" value="ADENYLYL CYCLASE-ASSOCIATED PROTEIN"/>
    <property type="match status" value="1"/>
</dbReference>
<feature type="compositionally biased region" description="Pro residues" evidence="2">
    <location>
        <begin position="814"/>
        <end position="825"/>
    </location>
</feature>
<reference evidence="4 5" key="1">
    <citation type="submission" date="2013-11" db="EMBL/GenBank/DDBJ databases">
        <title>Draft genome of the bovine lungworm Dictyocaulus viviparus.</title>
        <authorList>
            <person name="Mitreva M."/>
        </authorList>
    </citation>
    <scope>NUCLEOTIDE SEQUENCE [LARGE SCALE GENOMIC DNA]</scope>
    <source>
        <strain evidence="4 5">HannoverDv2000</strain>
    </source>
</reference>
<dbReference type="InterPro" id="IPR001837">
    <property type="entry name" value="Adenylate_cyclase-assoc_CAP"/>
</dbReference>
<dbReference type="Pfam" id="PF21938">
    <property type="entry name" value="CAP_N"/>
    <property type="match status" value="1"/>
</dbReference>
<organism evidence="4 5">
    <name type="scientific">Dictyocaulus viviparus</name>
    <name type="common">Bovine lungworm</name>
    <dbReference type="NCBI Taxonomy" id="29172"/>
    <lineage>
        <taxon>Eukaryota</taxon>
        <taxon>Metazoa</taxon>
        <taxon>Ecdysozoa</taxon>
        <taxon>Nematoda</taxon>
        <taxon>Chromadorea</taxon>
        <taxon>Rhabditida</taxon>
        <taxon>Rhabditina</taxon>
        <taxon>Rhabditomorpha</taxon>
        <taxon>Strongyloidea</taxon>
        <taxon>Metastrongylidae</taxon>
        <taxon>Dictyocaulus</taxon>
    </lineage>
</organism>
<sequence length="1061" mass="118496">MSMDLLCLKAPKPYEKYSLGYRPLNKALAQAKSIFISQPSENDAFAFCTEEKFISHITMPNIEDNFTLPSRNYFHENVSFTIRDDNHLNLSTPTPSQSAICRETMTRNDYHIKQHFPQSFDEIPSNLRVPDRYDRFLKNLKLQNKQIEKPQRDEPPANVLSYSLKVSKSARIESSSNMSSSGSLSLAKEVQSCSGVPSFLHKTQSDSSIFQECNSGWCRSRNALTADLSSTDENHFCGKGNSLESCPKWNMPKEEFSTLKRRRETSWITRPPPTFSFKRTDGTLKLLPIKKCEYEDLIASKVTANGLDGGRLSKFKKKPWISDRIPHFLRSSSHIPSSEGEESQLQTDTLLATKNAAQSQKPLNNIAANTFTLVSTPKDKYSCVARSKQNYLPRISTCESCYFLTTGSTTNAEDDHAVRCFVRPSLYEHEKNSNDVDVRARFCRSQSKLHIGAKNSLDSLENSHFCLSNSREIPCTLSRSKEKTFAIVSRPQTPPASLQIINEFIPLICSPQDRSTNTNGRDLRYCSNVSSMLNLFSDAVPYKHNTILSTSSYDNENKADSQQHTYIYRIASHSSKHVNATPIHGILVKSHEGGPRPIKKVVFQCDSDGVDRLLHNNANAAEAPADVKAFDNALSDLIEQWSSVSDQIGGDVMILRNMVVSVFSSLRLFLWTAASQSEPSPDEVQRLVAPIVNLLSKISDFKDSKRNTAQFNHLCAVAEGIPAVGWVLVKKTPAPYVKEMLDSAMFYINRILKEFKESDQRNVEWARLWKQVLEAMNMFVRRTHTTGLVWNSAPGCSPPLCDRLDTTLVRPTQQCPPPPPPPPPSLFADSAPSTAVSDGKAGRDALFAEINKGQAITAGLKKVTAEMQTHKNPALREQKINQAIAPRHKEVDAQPLATPPPKRYPPSVELKDGKQWNVEYMVGNRNVVINVTDKKQTVYIYKCENSVIIVKGKLNSITLDSCRKTSIVFDALVAQCETINCQSIQIQTLGEMPTLSIQKTDGCQVYLSEAAKNAEVVTSKSSEMNLLIPGADGDFVEFPVPEQFKTTFDGGRLVTCVSDLV</sequence>
<dbReference type="FunFam" id="1.25.40.330:FF:000001">
    <property type="entry name" value="Adenylyl cyclase-associated protein"/>
    <property type="match status" value="1"/>
</dbReference>
<dbReference type="GO" id="GO:0007015">
    <property type="term" value="P:actin filament organization"/>
    <property type="evidence" value="ECO:0007669"/>
    <property type="project" value="TreeGrafter"/>
</dbReference>
<dbReference type="PROSITE" id="PS51329">
    <property type="entry name" value="C_CAP_COFACTOR_C"/>
    <property type="match status" value="1"/>
</dbReference>
<feature type="region of interest" description="Disordered" evidence="2">
    <location>
        <begin position="809"/>
        <end position="838"/>
    </location>
</feature>
<dbReference type="Gene3D" id="1.25.40.330">
    <property type="entry name" value="Adenylate cyclase-associated CAP, N-terminal domain"/>
    <property type="match status" value="1"/>
</dbReference>
<evidence type="ECO:0000256" key="1">
    <source>
        <dbReference type="ARBA" id="ARBA00007659"/>
    </source>
</evidence>
<dbReference type="InterPro" id="IPR016098">
    <property type="entry name" value="CAP/MinC_C"/>
</dbReference>
<dbReference type="InterPro" id="IPR006599">
    <property type="entry name" value="CARP_motif"/>
</dbReference>
<dbReference type="FunFam" id="2.160.20.70:FF:000014">
    <property type="entry name" value="Adenylyl cyclase-associated protein"/>
    <property type="match status" value="1"/>
</dbReference>
<feature type="domain" description="C-CAP/cofactor C-like" evidence="3">
    <location>
        <begin position="905"/>
        <end position="1040"/>
    </location>
</feature>
<dbReference type="SMART" id="SM00673">
    <property type="entry name" value="CARP"/>
    <property type="match status" value="2"/>
</dbReference>
<dbReference type="Pfam" id="PF08603">
    <property type="entry name" value="CAP_C"/>
    <property type="match status" value="1"/>
</dbReference>
<dbReference type="AlphaFoldDB" id="A0A0D8XL76"/>
<proteinExistence type="inferred from homology"/>
<protein>
    <submittedName>
        <fullName evidence="4">DE Adenylate cyclase associated</fullName>
    </submittedName>
</protein>